<dbReference type="PANTHER" id="PTHR23023">
    <property type="entry name" value="DIMETHYLANILINE MONOOXYGENASE"/>
    <property type="match status" value="1"/>
</dbReference>
<keyword evidence="5" id="KW-0560">Oxidoreductase</keyword>
<evidence type="ECO:0000256" key="3">
    <source>
        <dbReference type="ARBA" id="ARBA00022827"/>
    </source>
</evidence>
<evidence type="ECO:0000256" key="2">
    <source>
        <dbReference type="ARBA" id="ARBA00022630"/>
    </source>
</evidence>
<gene>
    <name evidence="6" type="ORF">ADT25_01465</name>
</gene>
<keyword evidence="4" id="KW-0521">NADP</keyword>
<keyword evidence="3" id="KW-0274">FAD</keyword>
<proteinExistence type="inferred from homology"/>
<dbReference type="InterPro" id="IPR020946">
    <property type="entry name" value="Flavin_mOase-like"/>
</dbReference>
<keyword evidence="2" id="KW-0285">Flavoprotein</keyword>
<name>A0AAP0ZPQ6_9XANT</name>
<evidence type="ECO:0000313" key="7">
    <source>
        <dbReference type="Proteomes" id="UP000036790"/>
    </source>
</evidence>
<evidence type="ECO:0000256" key="5">
    <source>
        <dbReference type="ARBA" id="ARBA00023002"/>
    </source>
</evidence>
<dbReference type="InterPro" id="IPR000960">
    <property type="entry name" value="Flavin_mOase"/>
</dbReference>
<evidence type="ECO:0000313" key="6">
    <source>
        <dbReference type="EMBL" id="KOR49456.1"/>
    </source>
</evidence>
<sequence length="152" mass="16600">MPLGRSDAVCIIGAGPGRLSAARAFKAQGLDYDQFERHGDLGGIWDVGNPGSPIYDATHFISWRDLSAFIGHPMPRHSPDYPSHRQILAYLRSCADTFGLREKIQFDAAVLHIDQQADGRWRLALADGSQRVYAAAICASGVNWDPGMCPTC</sequence>
<evidence type="ECO:0008006" key="8">
    <source>
        <dbReference type="Google" id="ProtNLM"/>
    </source>
</evidence>
<comment type="caution">
    <text evidence="6">The sequence shown here is derived from an EMBL/GenBank/DDBJ whole genome shotgun (WGS) entry which is preliminary data.</text>
</comment>
<dbReference type="InterPro" id="IPR036188">
    <property type="entry name" value="FAD/NAD-bd_sf"/>
</dbReference>
<dbReference type="SUPFAM" id="SSF51905">
    <property type="entry name" value="FAD/NAD(P)-binding domain"/>
    <property type="match status" value="1"/>
</dbReference>
<evidence type="ECO:0000256" key="4">
    <source>
        <dbReference type="ARBA" id="ARBA00022857"/>
    </source>
</evidence>
<dbReference type="GO" id="GO:0004499">
    <property type="term" value="F:N,N-dimethylaniline monooxygenase activity"/>
    <property type="evidence" value="ECO:0007669"/>
    <property type="project" value="InterPro"/>
</dbReference>
<dbReference type="Pfam" id="PF00743">
    <property type="entry name" value="FMO-like"/>
    <property type="match status" value="1"/>
</dbReference>
<reference evidence="6 7" key="2">
    <citation type="submission" date="2015-09" db="EMBL/GenBank/DDBJ databases">
        <title>Draft genome sequence of Xanthomonas oryzae pv. USA str. X11-5A.</title>
        <authorList>
            <person name="Knight B.M."/>
            <person name="Roberts D.P."/>
            <person name="Lin D."/>
            <person name="Hari K."/>
            <person name="Fletcher J."/>
            <person name="Melcher U."/>
            <person name="Blagden T."/>
            <person name="Winegar R.A."/>
        </authorList>
    </citation>
    <scope>NUCLEOTIDE SEQUENCE [LARGE SCALE GENOMIC DNA]</scope>
    <source>
        <strain evidence="6 7">X11-5A</strain>
    </source>
</reference>
<dbReference type="AlphaFoldDB" id="A0AAP0ZPQ6"/>
<comment type="similarity">
    <text evidence="1">Belongs to the FMO family.</text>
</comment>
<dbReference type="GO" id="GO:0050660">
    <property type="term" value="F:flavin adenine dinucleotide binding"/>
    <property type="evidence" value="ECO:0007669"/>
    <property type="project" value="InterPro"/>
</dbReference>
<dbReference type="InterPro" id="IPR050346">
    <property type="entry name" value="FMO-like"/>
</dbReference>
<dbReference type="Gene3D" id="3.50.50.60">
    <property type="entry name" value="FAD/NAD(P)-binding domain"/>
    <property type="match status" value="1"/>
</dbReference>
<protein>
    <recommendedName>
        <fullName evidence="8">Monooxygenase</fullName>
    </recommendedName>
</protein>
<dbReference type="PRINTS" id="PR00370">
    <property type="entry name" value="FMOXYGENASE"/>
</dbReference>
<organism evidence="6 7">
    <name type="scientific">Xanthomonas oryzae</name>
    <dbReference type="NCBI Taxonomy" id="347"/>
    <lineage>
        <taxon>Bacteria</taxon>
        <taxon>Pseudomonadati</taxon>
        <taxon>Pseudomonadota</taxon>
        <taxon>Gammaproteobacteria</taxon>
        <taxon>Lysobacterales</taxon>
        <taxon>Lysobacteraceae</taxon>
        <taxon>Xanthomonas</taxon>
    </lineage>
</organism>
<accession>A0AAP0ZPQ6</accession>
<reference evidence="6 7" key="1">
    <citation type="submission" date="2015-07" db="EMBL/GenBank/DDBJ databases">
        <authorList>
            <consortium name="Consortium for Microbial Forensics and Genomics (microFORGE)"/>
            <person name="Knight B.M."/>
            <person name="Roberts D.P."/>
            <person name="Lin D."/>
            <person name="Hari K."/>
            <person name="Fletcher J."/>
            <person name="Melcher U."/>
            <person name="Blagden T."/>
            <person name="Winegar R.A."/>
        </authorList>
    </citation>
    <scope>NUCLEOTIDE SEQUENCE [LARGE SCALE GENOMIC DNA]</scope>
    <source>
        <strain evidence="6 7">X11-5A</strain>
    </source>
</reference>
<dbReference type="Proteomes" id="UP000036790">
    <property type="component" value="Unassembled WGS sequence"/>
</dbReference>
<dbReference type="EMBL" id="LHUJ01000027">
    <property type="protein sequence ID" value="KOR49456.1"/>
    <property type="molecule type" value="Genomic_DNA"/>
</dbReference>
<evidence type="ECO:0000256" key="1">
    <source>
        <dbReference type="ARBA" id="ARBA00009183"/>
    </source>
</evidence>
<dbReference type="GO" id="GO:0050661">
    <property type="term" value="F:NADP binding"/>
    <property type="evidence" value="ECO:0007669"/>
    <property type="project" value="InterPro"/>
</dbReference>